<dbReference type="Gene3D" id="1.10.10.1150">
    <property type="entry name" value="Coenzyme PQQ synthesis protein D (PqqD)"/>
    <property type="match status" value="1"/>
</dbReference>
<accession>A0ABX7BM85</accession>
<keyword evidence="2" id="KW-1185">Reference proteome</keyword>
<name>A0ABX7BM85_9CAUL</name>
<evidence type="ECO:0000313" key="1">
    <source>
        <dbReference type="EMBL" id="QQQ18565.1"/>
    </source>
</evidence>
<dbReference type="Pfam" id="PF05402">
    <property type="entry name" value="PqqD"/>
    <property type="match status" value="1"/>
</dbReference>
<dbReference type="RefSeq" id="WP_201102935.1">
    <property type="nucleotide sequence ID" value="NZ_CP067977.1"/>
</dbReference>
<evidence type="ECO:0000313" key="2">
    <source>
        <dbReference type="Proteomes" id="UP000595448"/>
    </source>
</evidence>
<dbReference type="Proteomes" id="UP000595448">
    <property type="component" value="Chromosome"/>
</dbReference>
<organism evidence="1 2">
    <name type="scientific">Brevundimonas vitisensis</name>
    <dbReference type="NCBI Taxonomy" id="2800818"/>
    <lineage>
        <taxon>Bacteria</taxon>
        <taxon>Pseudomonadati</taxon>
        <taxon>Pseudomonadota</taxon>
        <taxon>Alphaproteobacteria</taxon>
        <taxon>Caulobacterales</taxon>
        <taxon>Caulobacteraceae</taxon>
        <taxon>Brevundimonas</taxon>
    </lineage>
</organism>
<dbReference type="InterPro" id="IPR008792">
    <property type="entry name" value="PQQD"/>
</dbReference>
<dbReference type="EMBL" id="CP067977">
    <property type="protein sequence ID" value="QQQ18565.1"/>
    <property type="molecule type" value="Genomic_DNA"/>
</dbReference>
<proteinExistence type="predicted"/>
<dbReference type="InterPro" id="IPR041881">
    <property type="entry name" value="PqqD_sf"/>
</dbReference>
<reference evidence="1 2" key="1">
    <citation type="submission" date="2021-01" db="EMBL/GenBank/DDBJ databases">
        <title>Brevundimonas vitis sp. nov., an bacterium isolated from grape (Vitis vinifera).</title>
        <authorList>
            <person name="Jiang L."/>
            <person name="Lee J."/>
        </authorList>
    </citation>
    <scope>NUCLEOTIDE SEQUENCE [LARGE SCALE GENOMIC DNA]</scope>
    <source>
        <strain evidence="1 2">GRTSA-9</strain>
    </source>
</reference>
<gene>
    <name evidence="1" type="ORF">JIP62_14975</name>
</gene>
<protein>
    <submittedName>
        <fullName evidence="1">PqqD family protein</fullName>
    </submittedName>
</protein>
<sequence length="100" mass="11112">MTKAPRGPDEPTPIRTIQRSADIFPTQLDGSVLLLNADTGCYHGLNPVGSRIWELLAEPIEETRLVACLTSEFAVEADECERQVKVFIEQLRTRGLLMTA</sequence>